<feature type="domain" description="DUF6504" evidence="1">
    <location>
        <begin position="4"/>
        <end position="184"/>
    </location>
</feature>
<evidence type="ECO:0000259" key="1">
    <source>
        <dbReference type="Pfam" id="PF20114"/>
    </source>
</evidence>
<sequence>MWEFDEAVEVRSSVVDDVESPEQFLWRGRLWRVCSVQAHWTETAAWWERGVIGTASYDDRRDPWAQPVPNGAATPVHPRSRAERLAAHAPGGGAATYAPAGTPQESGMATVGAVMAAAGLFDRGRNGSGMATSPAAVGVLDADWGPRRAVYRVEAGCGRHGRRELFDLAHDPDSGRWQLERVTDR</sequence>
<proteinExistence type="predicted"/>
<dbReference type="RefSeq" id="WP_132169255.1">
    <property type="nucleotide sequence ID" value="NZ_SMKX01000052.1"/>
</dbReference>
<evidence type="ECO:0000313" key="2">
    <source>
        <dbReference type="EMBL" id="TDD58463.1"/>
    </source>
</evidence>
<dbReference type="AlphaFoldDB" id="A0A4R4ZIN9"/>
<dbReference type="InterPro" id="IPR045443">
    <property type="entry name" value="DUF6504"/>
</dbReference>
<protein>
    <recommendedName>
        <fullName evidence="1">DUF6504 domain-containing protein</fullName>
    </recommendedName>
</protein>
<accession>A0A4R4ZIN9</accession>
<evidence type="ECO:0000313" key="3">
    <source>
        <dbReference type="Proteomes" id="UP000295124"/>
    </source>
</evidence>
<dbReference type="EMBL" id="SMKX01000052">
    <property type="protein sequence ID" value="TDD58463.1"/>
    <property type="molecule type" value="Genomic_DNA"/>
</dbReference>
<organism evidence="2 3">
    <name type="scientific">Kribbella antibiotica</name>
    <dbReference type="NCBI Taxonomy" id="190195"/>
    <lineage>
        <taxon>Bacteria</taxon>
        <taxon>Bacillati</taxon>
        <taxon>Actinomycetota</taxon>
        <taxon>Actinomycetes</taxon>
        <taxon>Propionibacteriales</taxon>
        <taxon>Kribbellaceae</taxon>
        <taxon>Kribbella</taxon>
    </lineage>
</organism>
<name>A0A4R4ZIN9_9ACTN</name>
<gene>
    <name evidence="2" type="ORF">E1263_19295</name>
</gene>
<comment type="caution">
    <text evidence="2">The sequence shown here is derived from an EMBL/GenBank/DDBJ whole genome shotgun (WGS) entry which is preliminary data.</text>
</comment>
<reference evidence="2 3" key="1">
    <citation type="submission" date="2019-03" db="EMBL/GenBank/DDBJ databases">
        <title>Draft genome sequences of novel Actinobacteria.</title>
        <authorList>
            <person name="Sahin N."/>
            <person name="Ay H."/>
            <person name="Saygin H."/>
        </authorList>
    </citation>
    <scope>NUCLEOTIDE SEQUENCE [LARGE SCALE GENOMIC DNA]</scope>
    <source>
        <strain evidence="2 3">JCM 13523</strain>
    </source>
</reference>
<keyword evidence="3" id="KW-1185">Reference proteome</keyword>
<dbReference type="Proteomes" id="UP000295124">
    <property type="component" value="Unassembled WGS sequence"/>
</dbReference>
<dbReference type="Pfam" id="PF20114">
    <property type="entry name" value="DUF6504"/>
    <property type="match status" value="1"/>
</dbReference>
<dbReference type="OrthoDB" id="5243842at2"/>